<organism evidence="1">
    <name type="scientific">Lepeophtheirus salmonis</name>
    <name type="common">Salmon louse</name>
    <name type="synonym">Caligus salmonis</name>
    <dbReference type="NCBI Taxonomy" id="72036"/>
    <lineage>
        <taxon>Eukaryota</taxon>
        <taxon>Metazoa</taxon>
        <taxon>Ecdysozoa</taxon>
        <taxon>Arthropoda</taxon>
        <taxon>Crustacea</taxon>
        <taxon>Multicrustacea</taxon>
        <taxon>Hexanauplia</taxon>
        <taxon>Copepoda</taxon>
        <taxon>Siphonostomatoida</taxon>
        <taxon>Caligidae</taxon>
        <taxon>Lepeophtheirus</taxon>
    </lineage>
</organism>
<sequence length="36" mass="4052">MSNAEALKALLYCSSNFSVTNWPLIRRLCEMTLGFA</sequence>
<proteinExistence type="predicted"/>
<protein>
    <submittedName>
        <fullName evidence="1">Uncharacterized protein</fullName>
    </submittedName>
</protein>
<reference evidence="1" key="1">
    <citation type="submission" date="2014-05" db="EMBL/GenBank/DDBJ databases">
        <authorList>
            <person name="Chronopoulou M."/>
        </authorList>
    </citation>
    <scope>NUCLEOTIDE SEQUENCE</scope>
    <source>
        <tissue evidence="1">Whole organism</tissue>
    </source>
</reference>
<accession>A0A0K2T9Z1</accession>
<dbReference type="AlphaFoldDB" id="A0A0K2T9Z1"/>
<name>A0A0K2T9Z1_LEPSM</name>
<dbReference type="EMBL" id="HACA01005279">
    <property type="protein sequence ID" value="CDW22640.1"/>
    <property type="molecule type" value="Transcribed_RNA"/>
</dbReference>
<evidence type="ECO:0000313" key="1">
    <source>
        <dbReference type="EMBL" id="CDW22640.1"/>
    </source>
</evidence>